<dbReference type="AlphaFoldDB" id="A0A3Q0FZX1"/>
<evidence type="ECO:0000313" key="3">
    <source>
        <dbReference type="Proteomes" id="UP000189705"/>
    </source>
</evidence>
<dbReference type="InterPro" id="IPR051261">
    <property type="entry name" value="NLR"/>
</dbReference>
<sequence>MDSAFDIKILVYKIIAGDLLRNADVLVTARGHSVSGISRRFRYLVVIPEFSAADIKDSFNTSDKQMEKCSSESRGESKLLALYAFPVQINMLCDSLRHIPSSCANGGPSVGQAGMLGQEGSCCINIDSDGASRVALLRLPESIKDVIRRLANMSFEHLMLGVRKIKQADLNKWQIDPKLLSKYFSKFICKANGSGEVFSYRHSGIREMFASLYVVLETQSREVLAVCLNAMKIYIACTHRAEMQNFDLFFMALLPYSNIESLLHAAGPLLDPARHILLDWFQRWIAAGLSPTDTLKVFHCLFQLHDHSRAEEVSRPLKTITLRNVALSAAEAGALQYCLDQPALDTIDLQGCELGDEGLEQFSSVIRSCKDVGVLIDTLGSAGAKHLCTALETKRSLKTLHLYDNSVQDEGVETLAQGLWKNDTLRLLKNRNV</sequence>
<dbReference type="Pfam" id="PF13516">
    <property type="entry name" value="LRR_6"/>
    <property type="match status" value="2"/>
</dbReference>
<keyword evidence="3" id="KW-1185">Reference proteome</keyword>
<evidence type="ECO:0000256" key="2">
    <source>
        <dbReference type="ARBA" id="ARBA00022737"/>
    </source>
</evidence>
<evidence type="ECO:0000313" key="4">
    <source>
        <dbReference type="RefSeq" id="XP_025051328.1"/>
    </source>
</evidence>
<dbReference type="InterPro" id="IPR001611">
    <property type="entry name" value="Leu-rich_rpt"/>
</dbReference>
<dbReference type="Proteomes" id="UP000189705">
    <property type="component" value="Unplaced"/>
</dbReference>
<dbReference type="Gene3D" id="3.80.10.10">
    <property type="entry name" value="Ribonuclease Inhibitor"/>
    <property type="match status" value="1"/>
</dbReference>
<reference evidence="4" key="1">
    <citation type="submission" date="2025-08" db="UniProtKB">
        <authorList>
            <consortium name="RefSeq"/>
        </authorList>
    </citation>
    <scope>IDENTIFICATION</scope>
</reference>
<dbReference type="SMART" id="SM00368">
    <property type="entry name" value="LRR_RI"/>
    <property type="match status" value="2"/>
</dbReference>
<protein>
    <submittedName>
        <fullName evidence="4">Uncharacterized protein LOC106723326 isoform X2</fullName>
    </submittedName>
</protein>
<keyword evidence="2" id="KW-0677">Repeat</keyword>
<organism evidence="3 4">
    <name type="scientific">Alligator sinensis</name>
    <name type="common">Chinese alligator</name>
    <dbReference type="NCBI Taxonomy" id="38654"/>
    <lineage>
        <taxon>Eukaryota</taxon>
        <taxon>Metazoa</taxon>
        <taxon>Chordata</taxon>
        <taxon>Craniata</taxon>
        <taxon>Vertebrata</taxon>
        <taxon>Euteleostomi</taxon>
        <taxon>Archelosauria</taxon>
        <taxon>Archosauria</taxon>
        <taxon>Crocodylia</taxon>
        <taxon>Alligatoridae</taxon>
        <taxon>Alligatorinae</taxon>
        <taxon>Alligator</taxon>
    </lineage>
</organism>
<dbReference type="InterPro" id="IPR032675">
    <property type="entry name" value="LRR_dom_sf"/>
</dbReference>
<dbReference type="GeneID" id="106723326"/>
<accession>A0A3Q0FZX1</accession>
<gene>
    <name evidence="4" type="primary">LOC106723326</name>
</gene>
<dbReference type="RefSeq" id="XP_025051328.1">
    <property type="nucleotide sequence ID" value="XM_025195543.1"/>
</dbReference>
<name>A0A3Q0FZX1_ALLSI</name>
<dbReference type="SUPFAM" id="SSF52047">
    <property type="entry name" value="RNI-like"/>
    <property type="match status" value="1"/>
</dbReference>
<dbReference type="PANTHER" id="PTHR24106">
    <property type="entry name" value="NACHT, LRR AND CARD DOMAINS-CONTAINING"/>
    <property type="match status" value="1"/>
</dbReference>
<keyword evidence="1" id="KW-0433">Leucine-rich repeat</keyword>
<proteinExistence type="predicted"/>
<evidence type="ECO:0000256" key="1">
    <source>
        <dbReference type="ARBA" id="ARBA00022614"/>
    </source>
</evidence>